<proteinExistence type="predicted"/>
<protein>
    <submittedName>
        <fullName evidence="2">Uracil-DNA glycosylase, family 4</fullName>
    </submittedName>
</protein>
<dbReference type="RefSeq" id="WP_342767797.1">
    <property type="nucleotide sequence ID" value="NZ_UGJJ01000001.1"/>
</dbReference>
<keyword evidence="3" id="KW-1185">Reference proteome</keyword>
<organism evidence="2 3">
    <name type="scientific">Kingella potus</name>
    <dbReference type="NCBI Taxonomy" id="265175"/>
    <lineage>
        <taxon>Bacteria</taxon>
        <taxon>Pseudomonadati</taxon>
        <taxon>Pseudomonadota</taxon>
        <taxon>Betaproteobacteria</taxon>
        <taxon>Neisseriales</taxon>
        <taxon>Neisseriaceae</taxon>
        <taxon>Kingella</taxon>
    </lineage>
</organism>
<dbReference type="Pfam" id="PF03167">
    <property type="entry name" value="UDG"/>
    <property type="match status" value="1"/>
</dbReference>
<dbReference type="Gene3D" id="3.40.470.10">
    <property type="entry name" value="Uracil-DNA glycosylase-like domain"/>
    <property type="match status" value="1"/>
</dbReference>
<evidence type="ECO:0000313" key="2">
    <source>
        <dbReference type="EMBL" id="STR00448.1"/>
    </source>
</evidence>
<reference evidence="2 3" key="1">
    <citation type="submission" date="2018-06" db="EMBL/GenBank/DDBJ databases">
        <authorList>
            <consortium name="Pathogen Informatics"/>
            <person name="Doyle S."/>
        </authorList>
    </citation>
    <scope>NUCLEOTIDE SEQUENCE [LARGE SCALE GENOMIC DNA]</scope>
    <source>
        <strain evidence="2 3">NCTC13336</strain>
    </source>
</reference>
<accession>A0A377R0X1</accession>
<sequence>MLSSRYLHLHEALELGPMWLKRGAHVLPAAQEEAKAAAQGENRRAAAPSARLSAQASAVPPAAAHVFQTASAVPPPESAAAGGVADALPPAAPRRASAAAANARAATMAAVGSSIGGYYKTQERAALRYSPQPRAEPAASAPAPLSAEEHKAALAGSVARARVMAVSVCPAPEDLAAGRVFGGEDGVLLGKMFAAIGLAEDEVRRTSWLQTVEFKPSAAQVEADAARMQAECGLCGAQAVVLLGRFAQEPQFAAAIGRAFAGLPVFKIPHPASILRRPQLRAEAWEELKRLRDFLQAV</sequence>
<dbReference type="EMBL" id="UGJJ01000001">
    <property type="protein sequence ID" value="STR00448.1"/>
    <property type="molecule type" value="Genomic_DNA"/>
</dbReference>
<evidence type="ECO:0000259" key="1">
    <source>
        <dbReference type="Pfam" id="PF03167"/>
    </source>
</evidence>
<gene>
    <name evidence="2" type="ORF">NCTC13336_00656</name>
</gene>
<feature type="domain" description="Uracil-DNA glycosylase-like" evidence="1">
    <location>
        <begin position="160"/>
        <end position="289"/>
    </location>
</feature>
<dbReference type="SUPFAM" id="SSF52141">
    <property type="entry name" value="Uracil-DNA glycosylase-like"/>
    <property type="match status" value="1"/>
</dbReference>
<evidence type="ECO:0000313" key="3">
    <source>
        <dbReference type="Proteomes" id="UP000254293"/>
    </source>
</evidence>
<dbReference type="AlphaFoldDB" id="A0A377R0X1"/>
<dbReference type="InterPro" id="IPR036895">
    <property type="entry name" value="Uracil-DNA_glycosylase-like_sf"/>
</dbReference>
<dbReference type="InterPro" id="IPR005122">
    <property type="entry name" value="Uracil-DNA_glycosylase-like"/>
</dbReference>
<name>A0A377R0X1_9NEIS</name>
<dbReference type="Proteomes" id="UP000254293">
    <property type="component" value="Unassembled WGS sequence"/>
</dbReference>